<dbReference type="GO" id="GO:0006355">
    <property type="term" value="P:regulation of DNA-templated transcription"/>
    <property type="evidence" value="ECO:0007669"/>
    <property type="project" value="InterPro"/>
</dbReference>
<dbReference type="CDD" id="cd00156">
    <property type="entry name" value="REC"/>
    <property type="match status" value="1"/>
</dbReference>
<evidence type="ECO:0000313" key="7">
    <source>
        <dbReference type="Proteomes" id="UP000264141"/>
    </source>
</evidence>
<dbReference type="InterPro" id="IPR039420">
    <property type="entry name" value="WalR-like"/>
</dbReference>
<dbReference type="GO" id="GO:0000976">
    <property type="term" value="F:transcription cis-regulatory region binding"/>
    <property type="evidence" value="ECO:0007669"/>
    <property type="project" value="TreeGrafter"/>
</dbReference>
<dbReference type="PROSITE" id="PS51755">
    <property type="entry name" value="OMPR_PHOB"/>
    <property type="match status" value="1"/>
</dbReference>
<evidence type="ECO:0000313" key="6">
    <source>
        <dbReference type="EMBL" id="HCE17278.1"/>
    </source>
</evidence>
<evidence type="ECO:0000256" key="3">
    <source>
        <dbReference type="PROSITE-ProRule" id="PRU01091"/>
    </source>
</evidence>
<evidence type="ECO:0000259" key="5">
    <source>
        <dbReference type="PROSITE" id="PS51755"/>
    </source>
</evidence>
<dbReference type="InterPro" id="IPR011006">
    <property type="entry name" value="CheY-like_superfamily"/>
</dbReference>
<proteinExistence type="predicted"/>
<protein>
    <submittedName>
        <fullName evidence="6">DNA-binding response regulator</fullName>
    </submittedName>
</protein>
<dbReference type="PANTHER" id="PTHR48111">
    <property type="entry name" value="REGULATOR OF RPOS"/>
    <property type="match status" value="1"/>
</dbReference>
<dbReference type="RefSeq" id="WP_062193410.1">
    <property type="nucleotide sequence ID" value="NZ_DF967965.1"/>
</dbReference>
<dbReference type="SMART" id="SM00862">
    <property type="entry name" value="Trans_reg_C"/>
    <property type="match status" value="1"/>
</dbReference>
<dbReference type="InterPro" id="IPR036388">
    <property type="entry name" value="WH-like_DNA-bd_sf"/>
</dbReference>
<dbReference type="Pfam" id="PF00486">
    <property type="entry name" value="Trans_reg_C"/>
    <property type="match status" value="1"/>
</dbReference>
<feature type="DNA-binding region" description="OmpR/PhoB-type" evidence="3">
    <location>
        <begin position="152"/>
        <end position="253"/>
    </location>
</feature>
<dbReference type="InterPro" id="IPR001867">
    <property type="entry name" value="OmpR/PhoB-type_DNA-bd"/>
</dbReference>
<dbReference type="CDD" id="cd00383">
    <property type="entry name" value="trans_reg_C"/>
    <property type="match status" value="1"/>
</dbReference>
<dbReference type="SMART" id="SM00448">
    <property type="entry name" value="REC"/>
    <property type="match status" value="1"/>
</dbReference>
<dbReference type="GO" id="GO:0032993">
    <property type="term" value="C:protein-DNA complex"/>
    <property type="evidence" value="ECO:0007669"/>
    <property type="project" value="TreeGrafter"/>
</dbReference>
<dbReference type="GO" id="GO:0005829">
    <property type="term" value="C:cytosol"/>
    <property type="evidence" value="ECO:0007669"/>
    <property type="project" value="TreeGrafter"/>
</dbReference>
<dbReference type="Gene3D" id="3.40.50.2300">
    <property type="match status" value="1"/>
</dbReference>
<feature type="domain" description="OmpR/PhoB-type" evidence="5">
    <location>
        <begin position="152"/>
        <end position="253"/>
    </location>
</feature>
<feature type="modified residue" description="4-aspartylphosphate" evidence="2">
    <location>
        <position position="79"/>
    </location>
</feature>
<dbReference type="Proteomes" id="UP000264141">
    <property type="component" value="Unassembled WGS sequence"/>
</dbReference>
<keyword evidence="2" id="KW-0597">Phosphoprotein</keyword>
<evidence type="ECO:0000259" key="4">
    <source>
        <dbReference type="PROSITE" id="PS50110"/>
    </source>
</evidence>
<dbReference type="Gene3D" id="1.10.10.10">
    <property type="entry name" value="Winged helix-like DNA-binding domain superfamily/Winged helix DNA-binding domain"/>
    <property type="match status" value="1"/>
</dbReference>
<name>A0A3D1JHN0_9CHLR</name>
<reference evidence="6 7" key="1">
    <citation type="journal article" date="2018" name="Nat. Biotechnol.">
        <title>A standardized bacterial taxonomy based on genome phylogeny substantially revises the tree of life.</title>
        <authorList>
            <person name="Parks D.H."/>
            <person name="Chuvochina M."/>
            <person name="Waite D.W."/>
            <person name="Rinke C."/>
            <person name="Skarshewski A."/>
            <person name="Chaumeil P.A."/>
            <person name="Hugenholtz P."/>
        </authorList>
    </citation>
    <scope>NUCLEOTIDE SEQUENCE [LARGE SCALE GENOMIC DNA]</scope>
    <source>
        <strain evidence="6">UBA8781</strain>
    </source>
</reference>
<feature type="domain" description="Response regulatory" evidence="4">
    <location>
        <begin position="30"/>
        <end position="143"/>
    </location>
</feature>
<accession>A0A3D1JHN0</accession>
<dbReference type="EMBL" id="DPBP01000022">
    <property type="protein sequence ID" value="HCE17278.1"/>
    <property type="molecule type" value="Genomic_DNA"/>
</dbReference>
<dbReference type="OrthoDB" id="160303at2"/>
<dbReference type="STRING" id="229919.GCA_001050195_02145"/>
<organism evidence="6 7">
    <name type="scientific">Anaerolinea thermolimosa</name>
    <dbReference type="NCBI Taxonomy" id="229919"/>
    <lineage>
        <taxon>Bacteria</taxon>
        <taxon>Bacillati</taxon>
        <taxon>Chloroflexota</taxon>
        <taxon>Anaerolineae</taxon>
        <taxon>Anaerolineales</taxon>
        <taxon>Anaerolineaceae</taxon>
        <taxon>Anaerolinea</taxon>
    </lineage>
</organism>
<comment type="caution">
    <text evidence="6">The sequence shown here is derived from an EMBL/GenBank/DDBJ whole genome shotgun (WGS) entry which is preliminary data.</text>
</comment>
<dbReference type="PANTHER" id="PTHR48111:SF50">
    <property type="entry name" value="KDP OPERON TRANSCRIPTIONAL REGULATORY PROTEIN KDPE"/>
    <property type="match status" value="1"/>
</dbReference>
<dbReference type="Pfam" id="PF00072">
    <property type="entry name" value="Response_reg"/>
    <property type="match status" value="1"/>
</dbReference>
<dbReference type="InterPro" id="IPR016032">
    <property type="entry name" value="Sig_transdc_resp-reg_C-effctor"/>
</dbReference>
<sequence length="255" mass="28810">MTAQGTTFSSITHPQVGIDLDEVQQSSRQTVLVVEDEPDTVFLLKQIIRMAGYNVLSASNGFEAIQKCQDAHPDIILLDLMMPQMDGWEAYQHLKKITDVPVLVISAISNKEEVVRALHMGMDDYITKPFVNAEVIARLQAVLRRARPMKEMNRMVFPEPGLVIDFDTQEVILQDKHIQLTGKEFSILAVLARKAPDVVHYRTIAEAVWGKDSGQVRNRIKYLVYLLRQKLEQAAGQGDLIQNIDRLGYKLNAGR</sequence>
<dbReference type="GO" id="GO:0000156">
    <property type="term" value="F:phosphorelay response regulator activity"/>
    <property type="evidence" value="ECO:0007669"/>
    <property type="project" value="TreeGrafter"/>
</dbReference>
<dbReference type="SUPFAM" id="SSF46894">
    <property type="entry name" value="C-terminal effector domain of the bipartite response regulators"/>
    <property type="match status" value="1"/>
</dbReference>
<dbReference type="SUPFAM" id="SSF52172">
    <property type="entry name" value="CheY-like"/>
    <property type="match status" value="1"/>
</dbReference>
<dbReference type="InterPro" id="IPR001789">
    <property type="entry name" value="Sig_transdc_resp-reg_receiver"/>
</dbReference>
<evidence type="ECO:0000256" key="2">
    <source>
        <dbReference type="PROSITE-ProRule" id="PRU00169"/>
    </source>
</evidence>
<keyword evidence="1 3" id="KW-0238">DNA-binding</keyword>
<dbReference type="PROSITE" id="PS50110">
    <property type="entry name" value="RESPONSE_REGULATORY"/>
    <property type="match status" value="1"/>
</dbReference>
<evidence type="ECO:0000256" key="1">
    <source>
        <dbReference type="ARBA" id="ARBA00023125"/>
    </source>
</evidence>
<gene>
    <name evidence="6" type="ORF">DEQ80_05415</name>
</gene>
<dbReference type="AlphaFoldDB" id="A0A3D1JHN0"/>